<keyword evidence="1" id="KW-0378">Hydrolase</keyword>
<dbReference type="RefSeq" id="WP_080460358.1">
    <property type="nucleotide sequence ID" value="NZ_JXMW01000009.1"/>
</dbReference>
<dbReference type="InterPro" id="IPR001932">
    <property type="entry name" value="PPM-type_phosphatase-like_dom"/>
</dbReference>
<dbReference type="Pfam" id="PF07228">
    <property type="entry name" value="SpoIIE"/>
    <property type="match status" value="1"/>
</dbReference>
<feature type="transmembrane region" description="Helical" evidence="3">
    <location>
        <begin position="205"/>
        <end position="231"/>
    </location>
</feature>
<dbReference type="InterPro" id="IPR036457">
    <property type="entry name" value="PPM-type-like_dom_sf"/>
</dbReference>
<dbReference type="InterPro" id="IPR052016">
    <property type="entry name" value="Bact_Sigma-Reg"/>
</dbReference>
<feature type="transmembrane region" description="Helical" evidence="3">
    <location>
        <begin position="173"/>
        <end position="193"/>
    </location>
</feature>
<dbReference type="PANTHER" id="PTHR43156:SF2">
    <property type="entry name" value="STAGE II SPORULATION PROTEIN E"/>
    <property type="match status" value="1"/>
</dbReference>
<gene>
    <name evidence="5" type="ORF">MBBAR_9c00020</name>
</gene>
<proteinExistence type="predicted"/>
<evidence type="ECO:0000313" key="6">
    <source>
        <dbReference type="Proteomes" id="UP000191661"/>
    </source>
</evidence>
<keyword evidence="3" id="KW-1133">Transmembrane helix</keyword>
<dbReference type="Gene3D" id="3.60.40.10">
    <property type="entry name" value="PPM-type phosphatase domain"/>
    <property type="match status" value="1"/>
</dbReference>
<dbReference type="GO" id="GO:0016791">
    <property type="term" value="F:phosphatase activity"/>
    <property type="evidence" value="ECO:0007669"/>
    <property type="project" value="TreeGrafter"/>
</dbReference>
<dbReference type="Gene3D" id="6.10.340.10">
    <property type="match status" value="1"/>
</dbReference>
<feature type="transmembrane region" description="Helical" evidence="3">
    <location>
        <begin position="24"/>
        <end position="45"/>
    </location>
</feature>
<keyword evidence="3" id="KW-0472">Membrane</keyword>
<evidence type="ECO:0000256" key="2">
    <source>
        <dbReference type="SAM" id="Coils"/>
    </source>
</evidence>
<keyword evidence="6" id="KW-1185">Reference proteome</keyword>
<protein>
    <submittedName>
        <fullName evidence="5">Putative serine phosphatase RsbU</fullName>
    </submittedName>
</protein>
<keyword evidence="2" id="KW-0175">Coiled coil</keyword>
<feature type="transmembrane region" description="Helical" evidence="3">
    <location>
        <begin position="92"/>
        <end position="111"/>
    </location>
</feature>
<dbReference type="SMART" id="SM00331">
    <property type="entry name" value="PP2C_SIG"/>
    <property type="match status" value="1"/>
</dbReference>
<sequence length="655" mass="74379">MIKENGGLTIELEIKNLDSIKSKLIVLIFCSLIYILIAVPFRYFFPILHVSELRPASALPPVFGMLFGPWGALGAAIGNMVADIIAGYPPEIYILGFIAQFFYGYISYKLWYGLKITDKITPPRINNVKSLIKFIIVIFIASTVMSILLGLLLESLNIVNIASPSTLMFEFNNFDFSMILGVLIINLANFYNIKMYKPKKSKKTYFSPILFDISLILATIIGISYAIYSLFMPPISNNYIITLIVYILIFIYLLRPITEKIENKASFIKISLTETIISFFLIIGAIMAIITGIVAFYTDPASFANTSEFWGIIYVNISVVLIIFYIMSVLFLWYIEKNITTPIESISEITDDYTNDDDNIENSEKIISNIKKFTEDKGEIGILANSLEKMIINLEIYMEKLRKATSEKERINTELDIAKKIQESILPNKFPAFPNKTEFDVYAMSKPAEKVGGDFYDFFLIDENHLAIVIADVSDKGIPAALFMMIAKTLIKSNLLNENTPDEAFFNANNQLCEDNDQKMFVTAWMGVLEIDTGKFTFVNAGHNPPILKNNEKSAWLKSNPRFVLGGIKDIKYFQNEITLKPGDRLLLYTDGVTEAINNKEEFFGEKRLIETFDKKGDSQIKEVLDSIKDDIDLFVGDLDQFDDITMLILEYKKE</sequence>
<feature type="transmembrane region" description="Helical" evidence="3">
    <location>
        <begin position="275"/>
        <end position="297"/>
    </location>
</feature>
<dbReference type="AlphaFoldDB" id="A0A1V6N267"/>
<feature type="transmembrane region" description="Helical" evidence="3">
    <location>
        <begin position="237"/>
        <end position="254"/>
    </location>
</feature>
<keyword evidence="3" id="KW-0812">Transmembrane</keyword>
<evidence type="ECO:0000259" key="4">
    <source>
        <dbReference type="SMART" id="SM00331"/>
    </source>
</evidence>
<dbReference type="PANTHER" id="PTHR43156">
    <property type="entry name" value="STAGE II SPORULATION PROTEIN E-RELATED"/>
    <property type="match status" value="1"/>
</dbReference>
<evidence type="ECO:0000313" key="5">
    <source>
        <dbReference type="EMBL" id="OQD58771.1"/>
    </source>
</evidence>
<dbReference type="Proteomes" id="UP000191661">
    <property type="component" value="Unassembled WGS sequence"/>
</dbReference>
<feature type="transmembrane region" description="Helical" evidence="3">
    <location>
        <begin position="309"/>
        <end position="335"/>
    </location>
</feature>
<evidence type="ECO:0000256" key="1">
    <source>
        <dbReference type="ARBA" id="ARBA00022801"/>
    </source>
</evidence>
<dbReference type="EMBL" id="JXMW01000009">
    <property type="protein sequence ID" value="OQD58771.1"/>
    <property type="molecule type" value="Genomic_DNA"/>
</dbReference>
<accession>A0A1V6N267</accession>
<comment type="caution">
    <text evidence="5">The sequence shown here is derived from an EMBL/GenBank/DDBJ whole genome shotgun (WGS) entry which is preliminary data.</text>
</comment>
<evidence type="ECO:0000256" key="3">
    <source>
        <dbReference type="SAM" id="Phobius"/>
    </source>
</evidence>
<feature type="coiled-coil region" evidence="2">
    <location>
        <begin position="384"/>
        <end position="421"/>
    </location>
</feature>
<dbReference type="OrthoDB" id="110858at2157"/>
<dbReference type="SUPFAM" id="SSF81606">
    <property type="entry name" value="PP2C-like"/>
    <property type="match status" value="1"/>
</dbReference>
<feature type="transmembrane region" description="Helical" evidence="3">
    <location>
        <begin position="66"/>
        <end position="86"/>
    </location>
</feature>
<feature type="domain" description="PPM-type phosphatase" evidence="4">
    <location>
        <begin position="436"/>
        <end position="652"/>
    </location>
</feature>
<name>A0A1V6N267_METAZ</name>
<feature type="transmembrane region" description="Helical" evidence="3">
    <location>
        <begin position="131"/>
        <end position="153"/>
    </location>
</feature>
<organism evidence="5 6">
    <name type="scientific">Methanobrevibacter arboriphilus JCM 13429 = DSM 1125</name>
    <dbReference type="NCBI Taxonomy" id="1300164"/>
    <lineage>
        <taxon>Archaea</taxon>
        <taxon>Methanobacteriati</taxon>
        <taxon>Methanobacteriota</taxon>
        <taxon>Methanomada group</taxon>
        <taxon>Methanobacteria</taxon>
        <taxon>Methanobacteriales</taxon>
        <taxon>Methanobacteriaceae</taxon>
        <taxon>Methanobrevibacter</taxon>
    </lineage>
</organism>
<reference evidence="5 6" key="1">
    <citation type="submission" date="2014-12" db="EMBL/GenBank/DDBJ databases">
        <title>Genome sequence of Methanobrevibacter arboriphilicus DH1, DSM1125.</title>
        <authorList>
            <person name="Poehlein A."/>
            <person name="Thauer R.K."/>
            <person name="Seedorf H."/>
            <person name="Daniel R."/>
        </authorList>
    </citation>
    <scope>NUCLEOTIDE SEQUENCE [LARGE SCALE GENOMIC DNA]</scope>
    <source>
        <strain evidence="5 6">DH1</strain>
    </source>
</reference>